<dbReference type="InterPro" id="IPR012423">
    <property type="entry name" value="Eaf7/MRGBP"/>
</dbReference>
<dbReference type="PANTHER" id="PTHR13581">
    <property type="entry name" value="MRG-BINDING PROTEIN"/>
    <property type="match status" value="1"/>
</dbReference>
<reference evidence="9" key="1">
    <citation type="journal article" date="2020" name="Stud. Mycol.">
        <title>101 Dothideomycetes genomes: a test case for predicting lifestyles and emergence of pathogens.</title>
        <authorList>
            <person name="Haridas S."/>
            <person name="Albert R."/>
            <person name="Binder M."/>
            <person name="Bloem J."/>
            <person name="Labutti K."/>
            <person name="Salamov A."/>
            <person name="Andreopoulos B."/>
            <person name="Baker S."/>
            <person name="Barry K."/>
            <person name="Bills G."/>
            <person name="Bluhm B."/>
            <person name="Cannon C."/>
            <person name="Castanera R."/>
            <person name="Culley D."/>
            <person name="Daum C."/>
            <person name="Ezra D."/>
            <person name="Gonzalez J."/>
            <person name="Henrissat B."/>
            <person name="Kuo A."/>
            <person name="Liang C."/>
            <person name="Lipzen A."/>
            <person name="Lutzoni F."/>
            <person name="Magnuson J."/>
            <person name="Mondo S."/>
            <person name="Nolan M."/>
            <person name="Ohm R."/>
            <person name="Pangilinan J."/>
            <person name="Park H.-J."/>
            <person name="Ramirez L."/>
            <person name="Alfaro M."/>
            <person name="Sun H."/>
            <person name="Tritt A."/>
            <person name="Yoshinaga Y."/>
            <person name="Zwiers L.-H."/>
            <person name="Turgeon B."/>
            <person name="Goodwin S."/>
            <person name="Spatafora J."/>
            <person name="Crous P."/>
            <person name="Grigoriev I."/>
        </authorList>
    </citation>
    <scope>NUCLEOTIDE SEQUENCE</scope>
    <source>
        <strain evidence="9">CBS 119925</strain>
    </source>
</reference>
<comment type="similarity">
    <text evidence="2">Belongs to the EAF7 family.</text>
</comment>
<feature type="compositionally biased region" description="Low complexity" evidence="8">
    <location>
        <begin position="269"/>
        <end position="285"/>
    </location>
</feature>
<evidence type="ECO:0000256" key="8">
    <source>
        <dbReference type="SAM" id="MobiDB-lite"/>
    </source>
</evidence>
<dbReference type="OrthoDB" id="5595141at2759"/>
<keyword evidence="3" id="KW-0156">Chromatin regulator</keyword>
<evidence type="ECO:0000256" key="1">
    <source>
        <dbReference type="ARBA" id="ARBA00004123"/>
    </source>
</evidence>
<keyword evidence="6" id="KW-0539">Nucleus</keyword>
<gene>
    <name evidence="9" type="ORF">M011DRAFT_497731</name>
</gene>
<evidence type="ECO:0000256" key="6">
    <source>
        <dbReference type="ARBA" id="ARBA00023242"/>
    </source>
</evidence>
<dbReference type="PANTHER" id="PTHR13581:SF5">
    <property type="entry name" value="MRG_MORF4L-BINDING PROTEIN"/>
    <property type="match status" value="1"/>
</dbReference>
<feature type="region of interest" description="Disordered" evidence="8">
    <location>
        <begin position="188"/>
        <end position="294"/>
    </location>
</feature>
<keyword evidence="4" id="KW-0805">Transcription regulation</keyword>
<comment type="function">
    <text evidence="7">Component of the NuA4 histone acetyltransferase complex which is involved in transcriptional activation of selected genes principally by acetylation of nucleosomal histone H4 and H2A. The NuA4 complex is also involved in DNA repair.</text>
</comment>
<proteinExistence type="inferred from homology"/>
<name>A0A6A6UW92_9PLEO</name>
<evidence type="ECO:0000256" key="4">
    <source>
        <dbReference type="ARBA" id="ARBA00023015"/>
    </source>
</evidence>
<feature type="compositionally biased region" description="Polar residues" evidence="8">
    <location>
        <begin position="18"/>
        <end position="35"/>
    </location>
</feature>
<dbReference type="EMBL" id="MU006615">
    <property type="protein sequence ID" value="KAF2742113.1"/>
    <property type="molecule type" value="Genomic_DNA"/>
</dbReference>
<feature type="compositionally biased region" description="Acidic residues" evidence="8">
    <location>
        <begin position="246"/>
        <end position="268"/>
    </location>
</feature>
<evidence type="ECO:0000313" key="10">
    <source>
        <dbReference type="Proteomes" id="UP000799440"/>
    </source>
</evidence>
<evidence type="ECO:0000256" key="5">
    <source>
        <dbReference type="ARBA" id="ARBA00023163"/>
    </source>
</evidence>
<dbReference type="GO" id="GO:0035267">
    <property type="term" value="C:NuA4 histone acetyltransferase complex"/>
    <property type="evidence" value="ECO:0007669"/>
    <property type="project" value="TreeGrafter"/>
</dbReference>
<feature type="region of interest" description="Disordered" evidence="8">
    <location>
        <begin position="1"/>
        <end position="47"/>
    </location>
</feature>
<dbReference type="GO" id="GO:0006325">
    <property type="term" value="P:chromatin organization"/>
    <property type="evidence" value="ECO:0007669"/>
    <property type="project" value="UniProtKB-KW"/>
</dbReference>
<dbReference type="GO" id="GO:0005634">
    <property type="term" value="C:nucleus"/>
    <property type="evidence" value="ECO:0007669"/>
    <property type="project" value="UniProtKB-SubCell"/>
</dbReference>
<organism evidence="9 10">
    <name type="scientific">Sporormia fimetaria CBS 119925</name>
    <dbReference type="NCBI Taxonomy" id="1340428"/>
    <lineage>
        <taxon>Eukaryota</taxon>
        <taxon>Fungi</taxon>
        <taxon>Dikarya</taxon>
        <taxon>Ascomycota</taxon>
        <taxon>Pezizomycotina</taxon>
        <taxon>Dothideomycetes</taxon>
        <taxon>Pleosporomycetidae</taxon>
        <taxon>Pleosporales</taxon>
        <taxon>Sporormiaceae</taxon>
        <taxon>Sporormia</taxon>
    </lineage>
</organism>
<dbReference type="Pfam" id="PF07904">
    <property type="entry name" value="Eaf7"/>
    <property type="match status" value="1"/>
</dbReference>
<evidence type="ECO:0000256" key="3">
    <source>
        <dbReference type="ARBA" id="ARBA00022853"/>
    </source>
</evidence>
<evidence type="ECO:0000256" key="2">
    <source>
        <dbReference type="ARBA" id="ARBA00007117"/>
    </source>
</evidence>
<evidence type="ECO:0000313" key="9">
    <source>
        <dbReference type="EMBL" id="KAF2742113.1"/>
    </source>
</evidence>
<sequence length="294" mass="32797">MPPRKKAKARAASTPATESQPTPQETDTGTQQQHDLSPAVEDRLNDPWTNDQETQLFKSMIKWKPTGLHKHFRIISIHNNMRSLGYATDEASHTRIPGVWRKLGQLYDLHALDERENTYAFSDQPDPLDPEEAYEIPDFELPEDDFGELMWHQRFRSPGSESASSPPLIPVEDEKALYHPGFGLLHDLPEETKLERQRTASIASTTTPAPKSTKSTRASRTATKAAGKGAKAAQAAKAKAQAAVSDSEEERADEDEDEDDEDAAESEVETAPTTRRTNRSSTRAKAAPKRTRKR</sequence>
<feature type="compositionally biased region" description="Low complexity" evidence="8">
    <location>
        <begin position="199"/>
        <end position="245"/>
    </location>
</feature>
<dbReference type="GO" id="GO:0006357">
    <property type="term" value="P:regulation of transcription by RNA polymerase II"/>
    <property type="evidence" value="ECO:0007669"/>
    <property type="project" value="TreeGrafter"/>
</dbReference>
<dbReference type="AlphaFoldDB" id="A0A6A6UW92"/>
<feature type="compositionally biased region" description="Basic and acidic residues" evidence="8">
    <location>
        <begin position="188"/>
        <end position="198"/>
    </location>
</feature>
<accession>A0A6A6UW92</accession>
<keyword evidence="10" id="KW-1185">Reference proteome</keyword>
<dbReference type="Proteomes" id="UP000799440">
    <property type="component" value="Unassembled WGS sequence"/>
</dbReference>
<protein>
    <submittedName>
        <fullName evidence="9">CT20-domain-containing protein</fullName>
    </submittedName>
</protein>
<comment type="subcellular location">
    <subcellularLocation>
        <location evidence="1">Nucleus</location>
    </subcellularLocation>
</comment>
<keyword evidence="5" id="KW-0804">Transcription</keyword>
<evidence type="ECO:0000256" key="7">
    <source>
        <dbReference type="ARBA" id="ARBA00025178"/>
    </source>
</evidence>